<dbReference type="EMBL" id="QVFV01000002">
    <property type="protein sequence ID" value="RZM79507.1"/>
    <property type="molecule type" value="Genomic_DNA"/>
</dbReference>
<evidence type="ECO:0000313" key="1">
    <source>
        <dbReference type="EMBL" id="RZM79507.1"/>
    </source>
</evidence>
<organism evidence="1 2">
    <name type="scientific">Leptolyngbya iicbica LK</name>
    <dbReference type="NCBI Taxonomy" id="2294035"/>
    <lineage>
        <taxon>Bacteria</taxon>
        <taxon>Bacillati</taxon>
        <taxon>Cyanobacteriota</taxon>
        <taxon>Cyanophyceae</taxon>
        <taxon>Leptolyngbyales</taxon>
        <taxon>Leptolyngbyaceae</taxon>
        <taxon>Leptolyngbya group</taxon>
        <taxon>Leptolyngbya</taxon>
        <taxon>Leptolyngbya iicbica</taxon>
    </lineage>
</organism>
<dbReference type="RefSeq" id="WP_052288484.1">
    <property type="nucleotide sequence ID" value="NZ_QVFV01000002.1"/>
</dbReference>
<keyword evidence="2" id="KW-1185">Reference proteome</keyword>
<comment type="caution">
    <text evidence="1">The sequence shown here is derived from an EMBL/GenBank/DDBJ whole genome shotgun (WGS) entry which is preliminary data.</text>
</comment>
<evidence type="ECO:0000313" key="2">
    <source>
        <dbReference type="Proteomes" id="UP000292459"/>
    </source>
</evidence>
<dbReference type="OrthoDB" id="573500at2"/>
<sequence length="85" mass="9329">MTIQTHDNVYPLSQRDAPEPWTVTQGLTRREHMAALAMQGLVAHYGYGEAPAINATEIAQWSVQLADALIQELNQEASAASRPNL</sequence>
<gene>
    <name evidence="1" type="ORF">DYY88_12360</name>
</gene>
<accession>A0A4Q7E9H6</accession>
<dbReference type="Proteomes" id="UP000292459">
    <property type="component" value="Unassembled WGS sequence"/>
</dbReference>
<reference evidence="1 2" key="1">
    <citation type="submission" date="2018-11" db="EMBL/GenBank/DDBJ databases">
        <title>Whole genome sequencing of an environmental sample.</title>
        <authorList>
            <person name="Sarangi A.N."/>
            <person name="Singh D."/>
            <person name="Tripathy S."/>
        </authorList>
    </citation>
    <scope>NUCLEOTIDE SEQUENCE [LARGE SCALE GENOMIC DNA]</scope>
    <source>
        <strain evidence="1 2">Lakshadweep</strain>
    </source>
</reference>
<name>A0A4Q7E9H6_9CYAN</name>
<protein>
    <submittedName>
        <fullName evidence="1">Uncharacterized protein</fullName>
    </submittedName>
</protein>
<proteinExistence type="predicted"/>
<dbReference type="AlphaFoldDB" id="A0A4Q7E9H6"/>